<organism evidence="1">
    <name type="scientific">Tanacetum cinerariifolium</name>
    <name type="common">Dalmatian daisy</name>
    <name type="synonym">Chrysanthemum cinerariifolium</name>
    <dbReference type="NCBI Taxonomy" id="118510"/>
    <lineage>
        <taxon>Eukaryota</taxon>
        <taxon>Viridiplantae</taxon>
        <taxon>Streptophyta</taxon>
        <taxon>Embryophyta</taxon>
        <taxon>Tracheophyta</taxon>
        <taxon>Spermatophyta</taxon>
        <taxon>Magnoliopsida</taxon>
        <taxon>eudicotyledons</taxon>
        <taxon>Gunneridae</taxon>
        <taxon>Pentapetalae</taxon>
        <taxon>asterids</taxon>
        <taxon>campanulids</taxon>
        <taxon>Asterales</taxon>
        <taxon>Asteraceae</taxon>
        <taxon>Asteroideae</taxon>
        <taxon>Anthemideae</taxon>
        <taxon>Anthemidinae</taxon>
        <taxon>Tanacetum</taxon>
    </lineage>
</organism>
<dbReference type="EMBL" id="BKCJ010001949">
    <property type="protein sequence ID" value="GEU45180.1"/>
    <property type="molecule type" value="Genomic_DNA"/>
</dbReference>
<accession>A0A6L2K8U4</accession>
<comment type="caution">
    <text evidence="1">The sequence shown here is derived from an EMBL/GenBank/DDBJ whole genome shotgun (WGS) entry which is preliminary data.</text>
</comment>
<evidence type="ECO:0000313" key="1">
    <source>
        <dbReference type="EMBL" id="GEU45180.1"/>
    </source>
</evidence>
<dbReference type="AlphaFoldDB" id="A0A6L2K8U4"/>
<sequence length="448" mass="50512">MNGFKECSSCEALYTKSCGCSKGCFVDKFVCDPNKTPDSSQQPPHDCLKCGNPVDGLYCRQCALLRKKLKEVSFTICDEHKFFQYFINTSKSSNDDSNVVNMPQEPFVFNQDPSKNSSQSPSHIDHHCCFGCGDLLDASWDVSSLLQQQKDQVVNLDSYSPKPLQCRKIPICYDDDDDEESSTPLRDIIISKLPSCIAITPVLSTKETKDSLIIGDEHLDTIPEKELDEFTKSSVENLVPNPSESEDERECDVPICDDFTTFSNLLFDADDDFSSSDDESLSDEDISKEIYSNPLFNEEILRLFLLLRLILFLMSSLVNLFFSISIPPGIDEADCDPEEEIRLIEKFLYDNSSPRPSEEFNSENSDAVIKSFSLSPIPFEDNDPFMEEIDLSLTSDGSIPPGIDSDYSDSERENLFPKRLLHDDPVPLLDILDFSNVVRIFPPSSPIW</sequence>
<gene>
    <name evidence="1" type="ORF">Tci_017158</name>
</gene>
<reference evidence="1" key="1">
    <citation type="journal article" date="2019" name="Sci. Rep.">
        <title>Draft genome of Tanacetum cinerariifolium, the natural source of mosquito coil.</title>
        <authorList>
            <person name="Yamashiro T."/>
            <person name="Shiraishi A."/>
            <person name="Satake H."/>
            <person name="Nakayama K."/>
        </authorList>
    </citation>
    <scope>NUCLEOTIDE SEQUENCE</scope>
</reference>
<protein>
    <submittedName>
        <fullName evidence="1">Uncharacterized protein</fullName>
    </submittedName>
</protein>
<name>A0A6L2K8U4_TANCI</name>
<proteinExistence type="predicted"/>